<keyword evidence="2" id="KW-0812">Transmembrane</keyword>
<keyword evidence="4" id="KW-1185">Reference proteome</keyword>
<feature type="compositionally biased region" description="Pro residues" evidence="1">
    <location>
        <begin position="12"/>
        <end position="23"/>
    </location>
</feature>
<sequence>MTRSERSAQSVPPHPAGPQPFEPHPGSGPADEDSMVSGSSGSSGSPHAPGPSGPSGPSGPFGAASAASESASPAPSTAAVPSSAAVPSAAPAGGGSFVGWAVLVSGTVLLVSVPVDAALGDGFAWATLAFTLILLPQGARQVLTSHGDIRRADRLRPLTLGGAAVAAALCWAGLITDWARGHSTDWLVLAATVFLTLTGASWLGRVMLRDR</sequence>
<feature type="transmembrane region" description="Helical" evidence="2">
    <location>
        <begin position="123"/>
        <end position="143"/>
    </location>
</feature>
<name>A0A7W9UWU9_9ACTN</name>
<keyword evidence="2" id="KW-0472">Membrane</keyword>
<organism evidence="3 4">
    <name type="scientific">Streptomyces zagrosensis</name>
    <dbReference type="NCBI Taxonomy" id="1042984"/>
    <lineage>
        <taxon>Bacteria</taxon>
        <taxon>Bacillati</taxon>
        <taxon>Actinomycetota</taxon>
        <taxon>Actinomycetes</taxon>
        <taxon>Kitasatosporales</taxon>
        <taxon>Streptomycetaceae</taxon>
        <taxon>Streptomyces</taxon>
    </lineage>
</organism>
<feature type="region of interest" description="Disordered" evidence="1">
    <location>
        <begin position="1"/>
        <end position="86"/>
    </location>
</feature>
<gene>
    <name evidence="3" type="ORF">FHS42_000062</name>
</gene>
<accession>A0A7W9UWU9</accession>
<evidence type="ECO:0000256" key="2">
    <source>
        <dbReference type="SAM" id="Phobius"/>
    </source>
</evidence>
<evidence type="ECO:0000313" key="4">
    <source>
        <dbReference type="Proteomes" id="UP000588098"/>
    </source>
</evidence>
<comment type="caution">
    <text evidence="3">The sequence shown here is derived from an EMBL/GenBank/DDBJ whole genome shotgun (WGS) entry which is preliminary data.</text>
</comment>
<dbReference type="EMBL" id="JACHJL010000001">
    <property type="protein sequence ID" value="MBB5933044.1"/>
    <property type="molecule type" value="Genomic_DNA"/>
</dbReference>
<keyword evidence="2" id="KW-1133">Transmembrane helix</keyword>
<reference evidence="3 4" key="1">
    <citation type="submission" date="2020-08" db="EMBL/GenBank/DDBJ databases">
        <title>Genomic Encyclopedia of Type Strains, Phase III (KMG-III): the genomes of soil and plant-associated and newly described type strains.</title>
        <authorList>
            <person name="Whitman W."/>
        </authorList>
    </citation>
    <scope>NUCLEOTIDE SEQUENCE [LARGE SCALE GENOMIC DNA]</scope>
    <source>
        <strain evidence="3 4">CECT 8305</strain>
    </source>
</reference>
<feature type="transmembrane region" description="Helical" evidence="2">
    <location>
        <begin position="155"/>
        <end position="174"/>
    </location>
</feature>
<dbReference type="Proteomes" id="UP000588098">
    <property type="component" value="Unassembled WGS sequence"/>
</dbReference>
<feature type="transmembrane region" description="Helical" evidence="2">
    <location>
        <begin position="186"/>
        <end position="208"/>
    </location>
</feature>
<feature type="compositionally biased region" description="Low complexity" evidence="1">
    <location>
        <begin position="37"/>
        <end position="47"/>
    </location>
</feature>
<dbReference type="RefSeq" id="WP_184568443.1">
    <property type="nucleotide sequence ID" value="NZ_JACHJL010000001.1"/>
</dbReference>
<proteinExistence type="predicted"/>
<feature type="transmembrane region" description="Helical" evidence="2">
    <location>
        <begin position="97"/>
        <end position="117"/>
    </location>
</feature>
<feature type="compositionally biased region" description="Low complexity" evidence="1">
    <location>
        <begin position="58"/>
        <end position="86"/>
    </location>
</feature>
<protein>
    <submittedName>
        <fullName evidence="3">Uncharacterized protein</fullName>
    </submittedName>
</protein>
<evidence type="ECO:0000313" key="3">
    <source>
        <dbReference type="EMBL" id="MBB5933044.1"/>
    </source>
</evidence>
<evidence type="ECO:0000256" key="1">
    <source>
        <dbReference type="SAM" id="MobiDB-lite"/>
    </source>
</evidence>
<dbReference type="AlphaFoldDB" id="A0A7W9UWU9"/>